<dbReference type="AlphaFoldDB" id="A0A1E3PR87"/>
<sequence>MLNNQLTEIKAEIELLDRKIQRSSLEYDSAKSVYNSVEDFRKVVSEISRNYRDINDITEKIYDIEKKFDDDSIKGQRSSSEIHEALKKLNEQSREKQKTIDILNEERQSNEGILGRLLSLMSEKKLAISNMRTLLEKRSTLIERADMLRSQVKQFKSDIELSYVQMESIVPELDQATKRLTQLKMKYADQESKIKSKLNSLHEVDTDFSSIESSIKSYESKNNNGHERLEAMQIYIAQLSGNMNQHESKLEDRKDKKNQEEKALASMSSYERNINDNLELRKLSQDIKIFDSKINDLEKQNAESEHERYIQKSDELQGKNDRLIAEKAGKTGEVKQMVDELKRLDDTLKADFRDADDKYDRAYVQLETYK</sequence>
<feature type="region of interest" description="Disordered" evidence="1">
    <location>
        <begin position="243"/>
        <end position="263"/>
    </location>
</feature>
<dbReference type="PANTHER" id="PTHR18867:SF12">
    <property type="entry name" value="DNA REPAIR PROTEIN RAD50"/>
    <property type="match status" value="1"/>
</dbReference>
<evidence type="ECO:0000256" key="1">
    <source>
        <dbReference type="SAM" id="MobiDB-lite"/>
    </source>
</evidence>
<dbReference type="GO" id="GO:0043047">
    <property type="term" value="F:single-stranded telomeric DNA binding"/>
    <property type="evidence" value="ECO:0007669"/>
    <property type="project" value="TreeGrafter"/>
</dbReference>
<feature type="non-terminal residue" evidence="2">
    <location>
        <position position="370"/>
    </location>
</feature>
<dbReference type="GO" id="GO:0000722">
    <property type="term" value="P:telomere maintenance via recombination"/>
    <property type="evidence" value="ECO:0007669"/>
    <property type="project" value="TreeGrafter"/>
</dbReference>
<dbReference type="STRING" id="857566.A0A1E3PR87"/>
<gene>
    <name evidence="2" type="ORF">NADFUDRAFT_81044</name>
</gene>
<accession>A0A1E3PR87</accession>
<dbReference type="GO" id="GO:0070192">
    <property type="term" value="P:chromosome organization involved in meiotic cell cycle"/>
    <property type="evidence" value="ECO:0007669"/>
    <property type="project" value="TreeGrafter"/>
</dbReference>
<dbReference type="GO" id="GO:0051880">
    <property type="term" value="F:G-quadruplex DNA binding"/>
    <property type="evidence" value="ECO:0007669"/>
    <property type="project" value="TreeGrafter"/>
</dbReference>
<dbReference type="PANTHER" id="PTHR18867">
    <property type="entry name" value="RAD50"/>
    <property type="match status" value="1"/>
</dbReference>
<dbReference type="EMBL" id="KV454406">
    <property type="protein sequence ID" value="ODQ67926.1"/>
    <property type="molecule type" value="Genomic_DNA"/>
</dbReference>
<name>A0A1E3PR87_9ASCO</name>
<dbReference type="GO" id="GO:0030870">
    <property type="term" value="C:Mre11 complex"/>
    <property type="evidence" value="ECO:0007669"/>
    <property type="project" value="TreeGrafter"/>
</dbReference>
<dbReference type="GO" id="GO:0003691">
    <property type="term" value="F:double-stranded telomeric DNA binding"/>
    <property type="evidence" value="ECO:0007669"/>
    <property type="project" value="TreeGrafter"/>
</dbReference>
<dbReference type="Proteomes" id="UP000095009">
    <property type="component" value="Unassembled WGS sequence"/>
</dbReference>
<protein>
    <submittedName>
        <fullName evidence="2">Uncharacterized protein</fullName>
    </submittedName>
</protein>
<reference evidence="2 3" key="1">
    <citation type="journal article" date="2016" name="Proc. Natl. Acad. Sci. U.S.A.">
        <title>Comparative genomics of biotechnologically important yeasts.</title>
        <authorList>
            <person name="Riley R."/>
            <person name="Haridas S."/>
            <person name="Wolfe K.H."/>
            <person name="Lopes M.R."/>
            <person name="Hittinger C.T."/>
            <person name="Goeker M."/>
            <person name="Salamov A.A."/>
            <person name="Wisecaver J.H."/>
            <person name="Long T.M."/>
            <person name="Calvey C.H."/>
            <person name="Aerts A.L."/>
            <person name="Barry K.W."/>
            <person name="Choi C."/>
            <person name="Clum A."/>
            <person name="Coughlan A.Y."/>
            <person name="Deshpande S."/>
            <person name="Douglass A.P."/>
            <person name="Hanson S.J."/>
            <person name="Klenk H.-P."/>
            <person name="LaButti K.M."/>
            <person name="Lapidus A."/>
            <person name="Lindquist E.A."/>
            <person name="Lipzen A.M."/>
            <person name="Meier-Kolthoff J.P."/>
            <person name="Ohm R.A."/>
            <person name="Otillar R.P."/>
            <person name="Pangilinan J.L."/>
            <person name="Peng Y."/>
            <person name="Rokas A."/>
            <person name="Rosa C.A."/>
            <person name="Scheuner C."/>
            <person name="Sibirny A.A."/>
            <person name="Slot J.C."/>
            <person name="Stielow J.B."/>
            <person name="Sun H."/>
            <person name="Kurtzman C.P."/>
            <person name="Blackwell M."/>
            <person name="Grigoriev I.V."/>
            <person name="Jeffries T.W."/>
        </authorList>
    </citation>
    <scope>NUCLEOTIDE SEQUENCE [LARGE SCALE GENOMIC DNA]</scope>
    <source>
        <strain evidence="2 3">DSM 6958</strain>
    </source>
</reference>
<dbReference type="OrthoDB" id="18797at2759"/>
<evidence type="ECO:0000313" key="3">
    <source>
        <dbReference type="Proteomes" id="UP000095009"/>
    </source>
</evidence>
<keyword evidence="3" id="KW-1185">Reference proteome</keyword>
<dbReference type="SUPFAM" id="SSF57997">
    <property type="entry name" value="Tropomyosin"/>
    <property type="match status" value="1"/>
</dbReference>
<proteinExistence type="predicted"/>
<dbReference type="GO" id="GO:0006302">
    <property type="term" value="P:double-strand break repair"/>
    <property type="evidence" value="ECO:0007669"/>
    <property type="project" value="TreeGrafter"/>
</dbReference>
<dbReference type="GO" id="GO:0007004">
    <property type="term" value="P:telomere maintenance via telomerase"/>
    <property type="evidence" value="ECO:0007669"/>
    <property type="project" value="TreeGrafter"/>
</dbReference>
<feature type="compositionally biased region" description="Basic and acidic residues" evidence="1">
    <location>
        <begin position="246"/>
        <end position="263"/>
    </location>
</feature>
<dbReference type="GO" id="GO:0000794">
    <property type="term" value="C:condensed nuclear chromosome"/>
    <property type="evidence" value="ECO:0007669"/>
    <property type="project" value="TreeGrafter"/>
</dbReference>
<evidence type="ECO:0000313" key="2">
    <source>
        <dbReference type="EMBL" id="ODQ67926.1"/>
    </source>
</evidence>
<dbReference type="Gene3D" id="1.20.5.340">
    <property type="match status" value="1"/>
</dbReference>
<organism evidence="2 3">
    <name type="scientific">Nadsonia fulvescens var. elongata DSM 6958</name>
    <dbReference type="NCBI Taxonomy" id="857566"/>
    <lineage>
        <taxon>Eukaryota</taxon>
        <taxon>Fungi</taxon>
        <taxon>Dikarya</taxon>
        <taxon>Ascomycota</taxon>
        <taxon>Saccharomycotina</taxon>
        <taxon>Dipodascomycetes</taxon>
        <taxon>Dipodascales</taxon>
        <taxon>Dipodascales incertae sedis</taxon>
        <taxon>Nadsonia</taxon>
    </lineage>
</organism>